<evidence type="ECO:0000313" key="7">
    <source>
        <dbReference type="Ensembl" id="ENSMMOP00000014785.1"/>
    </source>
</evidence>
<dbReference type="PANTHER" id="PTHR23412:SF6">
    <property type="entry name" value="MESOTHELIN"/>
    <property type="match status" value="1"/>
</dbReference>
<dbReference type="STRING" id="94237.ENSMMOP00000014785"/>
<proteinExistence type="inferred from homology"/>
<evidence type="ECO:0000256" key="1">
    <source>
        <dbReference type="ARBA" id="ARBA00004370"/>
    </source>
</evidence>
<dbReference type="InterPro" id="IPR010335">
    <property type="entry name" value="Mesothelin"/>
</dbReference>
<keyword evidence="5" id="KW-0472">Membrane</keyword>
<evidence type="ECO:0000256" key="3">
    <source>
        <dbReference type="ARBA" id="ARBA00022729"/>
    </source>
</evidence>
<keyword evidence="8" id="KW-1185">Reference proteome</keyword>
<dbReference type="GO" id="GO:0016020">
    <property type="term" value="C:membrane"/>
    <property type="evidence" value="ECO:0007669"/>
    <property type="project" value="UniProtKB-SubCell"/>
</dbReference>
<comment type="subcellular location">
    <subcellularLocation>
        <location evidence="1">Membrane</location>
    </subcellularLocation>
</comment>
<dbReference type="PANTHER" id="PTHR23412">
    <property type="entry name" value="STEREOCILIN RELATED"/>
    <property type="match status" value="1"/>
</dbReference>
<dbReference type="Ensembl" id="ENSMMOT00000015027.1">
    <property type="protein sequence ID" value="ENSMMOP00000014785.1"/>
    <property type="gene ID" value="ENSMMOG00000011303.1"/>
</dbReference>
<evidence type="ECO:0008006" key="9">
    <source>
        <dbReference type="Google" id="ProtNLM"/>
    </source>
</evidence>
<dbReference type="InterPro" id="IPR026664">
    <property type="entry name" value="Stereocilin-rel"/>
</dbReference>
<keyword evidence="4" id="KW-0130">Cell adhesion</keyword>
<protein>
    <recommendedName>
        <fullName evidence="9">Mesothelin a</fullName>
    </recommendedName>
</protein>
<reference evidence="7" key="2">
    <citation type="submission" date="2025-09" db="UniProtKB">
        <authorList>
            <consortium name="Ensembl"/>
        </authorList>
    </citation>
    <scope>IDENTIFICATION</scope>
</reference>
<dbReference type="Pfam" id="PF06060">
    <property type="entry name" value="Mesothelin"/>
    <property type="match status" value="2"/>
</dbReference>
<keyword evidence="3" id="KW-0732">Signal</keyword>
<organism evidence="7 8">
    <name type="scientific">Mola mola</name>
    <name type="common">Ocean sunfish</name>
    <name type="synonym">Tetraodon mola</name>
    <dbReference type="NCBI Taxonomy" id="94237"/>
    <lineage>
        <taxon>Eukaryota</taxon>
        <taxon>Metazoa</taxon>
        <taxon>Chordata</taxon>
        <taxon>Craniata</taxon>
        <taxon>Vertebrata</taxon>
        <taxon>Euteleostomi</taxon>
        <taxon>Actinopterygii</taxon>
        <taxon>Neopterygii</taxon>
        <taxon>Teleostei</taxon>
        <taxon>Neoteleostei</taxon>
        <taxon>Acanthomorphata</taxon>
        <taxon>Eupercaria</taxon>
        <taxon>Tetraodontiformes</taxon>
        <taxon>Molidae</taxon>
        <taxon>Mola</taxon>
    </lineage>
</organism>
<evidence type="ECO:0000256" key="4">
    <source>
        <dbReference type="ARBA" id="ARBA00022889"/>
    </source>
</evidence>
<dbReference type="AlphaFoldDB" id="A0A3Q4B9F2"/>
<evidence type="ECO:0000256" key="2">
    <source>
        <dbReference type="ARBA" id="ARBA00011016"/>
    </source>
</evidence>
<name>A0A3Q4B9F2_MOLML</name>
<dbReference type="GO" id="GO:0007160">
    <property type="term" value="P:cell-matrix adhesion"/>
    <property type="evidence" value="ECO:0007669"/>
    <property type="project" value="TreeGrafter"/>
</dbReference>
<evidence type="ECO:0000256" key="6">
    <source>
        <dbReference type="ARBA" id="ARBA00023180"/>
    </source>
</evidence>
<comment type="similarity">
    <text evidence="2">Belongs to the mesothelin family.</text>
</comment>
<dbReference type="Proteomes" id="UP000261620">
    <property type="component" value="Unplaced"/>
</dbReference>
<sequence length="498" mass="55244">DSENIPDEMATEIPRVLLLSLSNNRIVFEKLNKKKWKQQQVGRGNALLSGTHLSNNTMSMCVCSLSSSVLQGFTCVGVRTIGRVQIKKLIGACRRKGRNKVVLMETQLTCMYSYIKNDSNVTSFHLYPPDLLLYYDYTLVPRSSCRAYFEELADADFSIFSAALSYKRTALFTNARDCLGITTTNLTEDNISVLGNMCCTLDGSYIENSHSSVLEKLKSCSDLTKGQAAAAESLLLSGSTQYGVPSTWSEQTLKDLDMLPLYLTQNDPRVSLPSFFLLLCSFVPHEFSTINNFYCVLVNECTVRNITQVDIHDETFPFDFDDTNQFNYCLSATTVKDNLASIAEKVDDEEYLRVILSKLKEVGDQESQVNLLGPVSRVATVSDIAMWNITKIDTLSALMDTSNGGWDPSLARAIILKYLNWTDNKLGSAELNSIGDNLCALDTSVLKNISPQSLKDANALNVTNCTKEQKKQIFAIAKQAFASSGTRSTTVLHLSTNR</sequence>
<accession>A0A3Q4B9F2</accession>
<reference evidence="7" key="1">
    <citation type="submission" date="2025-08" db="UniProtKB">
        <authorList>
            <consortium name="Ensembl"/>
        </authorList>
    </citation>
    <scope>IDENTIFICATION</scope>
</reference>
<dbReference type="OMA" id="NMWNITQ"/>
<dbReference type="GO" id="GO:0009986">
    <property type="term" value="C:cell surface"/>
    <property type="evidence" value="ECO:0007669"/>
    <property type="project" value="TreeGrafter"/>
</dbReference>
<keyword evidence="6" id="KW-0325">Glycoprotein</keyword>
<evidence type="ECO:0000256" key="5">
    <source>
        <dbReference type="ARBA" id="ARBA00023136"/>
    </source>
</evidence>
<evidence type="ECO:0000313" key="8">
    <source>
        <dbReference type="Proteomes" id="UP000261620"/>
    </source>
</evidence>